<organism evidence="5 6">
    <name type="scientific">Aquabacterium soli</name>
    <dbReference type="NCBI Taxonomy" id="2493092"/>
    <lineage>
        <taxon>Bacteria</taxon>
        <taxon>Pseudomonadati</taxon>
        <taxon>Pseudomonadota</taxon>
        <taxon>Betaproteobacteria</taxon>
        <taxon>Burkholderiales</taxon>
        <taxon>Aquabacterium</taxon>
    </lineage>
</organism>
<evidence type="ECO:0000256" key="1">
    <source>
        <dbReference type="ARBA" id="ARBA00022737"/>
    </source>
</evidence>
<dbReference type="InterPro" id="IPR031325">
    <property type="entry name" value="RHS_repeat"/>
</dbReference>
<dbReference type="InterPro" id="IPR006530">
    <property type="entry name" value="YD"/>
</dbReference>
<gene>
    <name evidence="5" type="ORF">EIP75_00030</name>
</gene>
<keyword evidence="1" id="KW-0677">Repeat</keyword>
<dbReference type="Gene3D" id="2.180.10.10">
    <property type="entry name" value="RHS repeat-associated core"/>
    <property type="match status" value="4"/>
</dbReference>
<feature type="compositionally biased region" description="Low complexity" evidence="2">
    <location>
        <begin position="499"/>
        <end position="511"/>
    </location>
</feature>
<dbReference type="InterPro" id="IPR022385">
    <property type="entry name" value="Rhs_assc_core"/>
</dbReference>
<dbReference type="PANTHER" id="PTHR32305">
    <property type="match status" value="1"/>
</dbReference>
<feature type="region of interest" description="Disordered" evidence="2">
    <location>
        <begin position="498"/>
        <end position="518"/>
    </location>
</feature>
<name>A0A3R8U7T8_9BURK</name>
<sequence length="1573" mass="171142">MRRFTSSAVDGSAVACTKPWSTRHRRALCTITLACFTLTNTAPALAGGYVDGNIVLTPSRSINLQNAGVGGATPSVVPTFNNDQFNDQVLVGTVNNDPIRTPSTADPVSTVTGNNYHDETDFVIRGRNGLNTAFTRTYNSAPSSTKVDRGLGYGWVHSYMMRLKSNDFGDCPNCTTSQKPENGNSKTSSITYTDERGGEQSYLVNETSFAVMSPKGVYDTLALDSPSAGQHTLTFRNGIKYIFEVPTGNLKTTPNVVARLKYIDNPWGDRLTLTYDVNGRLSTITDNLGISGRTGITFSYHPDGRLKDVTDWTARKWSYAYDTSGNLQTMTNPLSQVLTYSYDGPKHLLTNIAKSLQRDGKTVATKFKYYENGRTFQQTNSFDVGDTLDYDLYRKSTRVTDARGGVREYHYDDNGRMTKLVEPDGGVLLFENQGDAIRSKKYDALGYATTYSYRADKAFTGTSDAFGNVTREQDALNRTVDITYGSLDQVATTQDKRGTTSTTTFATSTSACDHNQRPKETRISALTSAGTTSTNVLLASLCWNSNATLNYSRQYLDATRYRETRLTYQPGSNGLNVSQEDIVGMPSGTTVTKTYTYDSLGRKKTETLKRRTSPTNATLIDLTTSYDYDALDRVIKVTDSLGNEVINRFDANGMPWQVTHRYKRSNGTFEERNVVTRTFDAADRVKTEADAQGNTTTYAYDNAGNVITVTDAEGHITRFEYDAMNRRTAVVDATGYRTETIYNLRGDVVGVKNANDEKASFEIDELGRKKAAIDAKGYRSEFQYDENGNLRCVIDANAQAGLKPKNTLGCTEHRAYDELNRVTKITDALNGETSFTYDLLGNRLTVKDAEAKTWSFAYDDLGRLTSETDHSAKAIAYKPDQAGNVYEKTNRLNEVTRYTFDNGNRLTRVDYLKDNTAETFGYDPAGNRSAAANGNVSYTFTWDSLNRLERKDDSRGRFMAFTFDKVGNILTKTTYQGSTTSYVYNAANRLVMLRNPDYTQVDYQYDPAGRLLSRVTANGARLTQQFDANGWATQLSQYDAANNLVSQTSYTRDRVGNITSQTDVGGTSSYTLDALYRLTQADLPGAANDELFSYDKVGNRKTYTKGSLSQGGSTRFYNYTANTNRLADIRIGSATGTVESSFAHDFEGRLTSQSGIGAKTLTWDAKGRVKTVGAESYSYDPMDYRIGRSGGSLGNRSYFLEGEHLESEYSGEQLQAKYFRGSSVDELVAAWMYDTDSKLKPFLFHHDQVTSVTAVTGHNGGTTQSVKYMAFGQAQSSTGSSPNRLKYTGREDDGNGLMQYRARSYDPAIGRFISEDPLGFAAGDVNFYQYAGANPVNANDPSGHVLNFVAGAGASVVAGGLIRYATSGGNWDAVFDSKAIAVDATLGAVGVGVANKLKSLAELSARSGLAGRANQVWQAVPSITQSKTTIAATRAIDASGKSVTIISSSEKALRPAQRALLVEGEIAAVGMGHAEVTGVNAAINAGLKPVATAASRPICSACQSFLDDLGVATASPLKSGASNTIGFNLPSVTFGESLAVGGGVGSLFGAANGGFLIYPNKANTNSSVGVYQK</sequence>
<evidence type="ECO:0000259" key="3">
    <source>
        <dbReference type="Pfam" id="PF20148"/>
    </source>
</evidence>
<dbReference type="Pfam" id="PF05593">
    <property type="entry name" value="RHS_repeat"/>
    <property type="match status" value="3"/>
</dbReference>
<evidence type="ECO:0000313" key="5">
    <source>
        <dbReference type="EMBL" id="RRS06411.1"/>
    </source>
</evidence>
<evidence type="ECO:0000313" key="6">
    <source>
        <dbReference type="Proteomes" id="UP000269265"/>
    </source>
</evidence>
<feature type="domain" description="DUF6531" evidence="3">
    <location>
        <begin position="106"/>
        <end position="166"/>
    </location>
</feature>
<evidence type="ECO:0000256" key="2">
    <source>
        <dbReference type="SAM" id="MobiDB-lite"/>
    </source>
</evidence>
<dbReference type="Pfam" id="PF25023">
    <property type="entry name" value="TEN_YD-shell"/>
    <property type="match status" value="2"/>
</dbReference>
<dbReference type="InterPro" id="IPR045351">
    <property type="entry name" value="DUF6531"/>
</dbReference>
<dbReference type="Proteomes" id="UP000269265">
    <property type="component" value="Unassembled WGS sequence"/>
</dbReference>
<comment type="caution">
    <text evidence="5">The sequence shown here is derived from an EMBL/GenBank/DDBJ whole genome shotgun (WGS) entry which is preliminary data.</text>
</comment>
<feature type="domain" description="Teneurin-like YD-shell" evidence="4">
    <location>
        <begin position="1036"/>
        <end position="1336"/>
    </location>
</feature>
<dbReference type="OrthoDB" id="5445630at2"/>
<dbReference type="NCBIfam" id="TIGR03696">
    <property type="entry name" value="Rhs_assc_core"/>
    <property type="match status" value="1"/>
</dbReference>
<reference evidence="5 6" key="1">
    <citation type="submission" date="2018-12" db="EMBL/GenBank/DDBJ databases">
        <title>The whole draft genome of Aquabacterium sp. SJQ9.</title>
        <authorList>
            <person name="Sun L."/>
            <person name="Gao X."/>
            <person name="Chen W."/>
            <person name="Huang K."/>
        </authorList>
    </citation>
    <scope>NUCLEOTIDE SEQUENCE [LARGE SCALE GENOMIC DNA]</scope>
    <source>
        <strain evidence="5 6">SJQ9</strain>
    </source>
</reference>
<dbReference type="InterPro" id="IPR056823">
    <property type="entry name" value="TEN-like_YD-shell"/>
</dbReference>
<proteinExistence type="predicted"/>
<keyword evidence="6" id="KW-1185">Reference proteome</keyword>
<dbReference type="PANTHER" id="PTHR32305:SF15">
    <property type="entry name" value="PROTEIN RHSA-RELATED"/>
    <property type="match status" value="1"/>
</dbReference>
<dbReference type="NCBIfam" id="TIGR01643">
    <property type="entry name" value="YD_repeat_2x"/>
    <property type="match status" value="4"/>
</dbReference>
<feature type="domain" description="Teneurin-like YD-shell" evidence="4">
    <location>
        <begin position="881"/>
        <end position="1026"/>
    </location>
</feature>
<accession>A0A3R8U7T8</accession>
<dbReference type="EMBL" id="RSED01000001">
    <property type="protein sequence ID" value="RRS06411.1"/>
    <property type="molecule type" value="Genomic_DNA"/>
</dbReference>
<protein>
    <submittedName>
        <fullName evidence="5">RHS repeat protein</fullName>
    </submittedName>
</protein>
<dbReference type="Pfam" id="PF20148">
    <property type="entry name" value="DUF6531"/>
    <property type="match status" value="1"/>
</dbReference>
<dbReference type="InterPro" id="IPR050708">
    <property type="entry name" value="T6SS_VgrG/RHS"/>
</dbReference>
<evidence type="ECO:0000259" key="4">
    <source>
        <dbReference type="Pfam" id="PF25023"/>
    </source>
</evidence>